<sequence>MKRTLPKEEIKHLGNLSGISLTDEETKTYQKQLSETLDYMENINELPTANTPPTSNVSNLENVFFHDGGENKRGLTQNEALSNTKQKKDGKFLVKRIL</sequence>
<gene>
    <name evidence="1" type="ORF">COT62_02205</name>
</gene>
<accession>A0A2H0WUW0</accession>
<dbReference type="InterPro" id="IPR036113">
    <property type="entry name" value="Asp/Glu-ADT_sf_sub_c"/>
</dbReference>
<dbReference type="AlphaFoldDB" id="A0A2H0WUW0"/>
<dbReference type="SUPFAM" id="SSF141000">
    <property type="entry name" value="Glu-tRNAGln amidotransferase C subunit"/>
    <property type="match status" value="1"/>
</dbReference>
<dbReference type="Pfam" id="PF02686">
    <property type="entry name" value="GatC"/>
    <property type="match status" value="1"/>
</dbReference>
<name>A0A2H0WUW0_9BACT</name>
<dbReference type="EMBL" id="PEZG01000050">
    <property type="protein sequence ID" value="PIS15718.1"/>
    <property type="molecule type" value="Genomic_DNA"/>
</dbReference>
<dbReference type="NCBIfam" id="TIGR00135">
    <property type="entry name" value="gatC"/>
    <property type="match status" value="1"/>
</dbReference>
<dbReference type="Proteomes" id="UP000231198">
    <property type="component" value="Unassembled WGS sequence"/>
</dbReference>
<reference evidence="2" key="1">
    <citation type="submission" date="2017-09" db="EMBL/GenBank/DDBJ databases">
        <title>Depth-based differentiation of microbial function through sediment-hosted aquifers and enrichment of novel symbionts in the deep terrestrial subsurface.</title>
        <authorList>
            <person name="Probst A.J."/>
            <person name="Ladd B."/>
            <person name="Jarett J.K."/>
            <person name="Geller-Mcgrath D.E."/>
            <person name="Sieber C.M.K."/>
            <person name="Emerson J.B."/>
            <person name="Anantharaman K."/>
            <person name="Thomas B.C."/>
            <person name="Malmstrom R."/>
            <person name="Stieglmeier M."/>
            <person name="Klingl A."/>
            <person name="Woyke T."/>
            <person name="Ryan C.M."/>
            <person name="Banfield J.F."/>
        </authorList>
    </citation>
    <scope>NUCLEOTIDE SEQUENCE [LARGE SCALE GENOMIC DNA]</scope>
</reference>
<dbReference type="GO" id="GO:0016740">
    <property type="term" value="F:transferase activity"/>
    <property type="evidence" value="ECO:0007669"/>
    <property type="project" value="UniProtKB-KW"/>
</dbReference>
<dbReference type="GO" id="GO:0006450">
    <property type="term" value="P:regulation of translational fidelity"/>
    <property type="evidence" value="ECO:0007669"/>
    <property type="project" value="InterPro"/>
</dbReference>
<comment type="caution">
    <text evidence="1">The sequence shown here is derived from an EMBL/GenBank/DDBJ whole genome shotgun (WGS) entry which is preliminary data.</text>
</comment>
<keyword evidence="1" id="KW-0808">Transferase</keyword>
<dbReference type="InterPro" id="IPR003837">
    <property type="entry name" value="GatC"/>
</dbReference>
<evidence type="ECO:0000313" key="2">
    <source>
        <dbReference type="Proteomes" id="UP000231198"/>
    </source>
</evidence>
<protein>
    <submittedName>
        <fullName evidence="1">Asp-tRNA(Asn)/Glu-tRNA(Gln) amidotransferase GatCAB subunit C</fullName>
    </submittedName>
</protein>
<dbReference type="Gene3D" id="1.10.20.60">
    <property type="entry name" value="Glu-tRNAGln amidotransferase C subunit, N-terminal domain"/>
    <property type="match status" value="1"/>
</dbReference>
<organism evidence="1 2">
    <name type="scientific">Candidatus Roizmanbacteria bacterium CG09_land_8_20_14_0_10_41_9</name>
    <dbReference type="NCBI Taxonomy" id="1974850"/>
    <lineage>
        <taxon>Bacteria</taxon>
        <taxon>Candidatus Roizmaniibacteriota</taxon>
    </lineage>
</organism>
<proteinExistence type="predicted"/>
<evidence type="ECO:0000313" key="1">
    <source>
        <dbReference type="EMBL" id="PIS15718.1"/>
    </source>
</evidence>